<gene>
    <name evidence="1" type="ORF">ACFQEY_16850</name>
</gene>
<keyword evidence="2" id="KW-1185">Reference proteome</keyword>
<reference evidence="1 2" key="1">
    <citation type="journal article" date="2019" name="Int. J. Syst. Evol. Microbiol.">
        <title>The Global Catalogue of Microorganisms (GCM) 10K type strain sequencing project: providing services to taxonomists for standard genome sequencing and annotation.</title>
        <authorList>
            <consortium name="The Broad Institute Genomics Platform"/>
            <consortium name="The Broad Institute Genome Sequencing Center for Infectious Disease"/>
            <person name="Wu L."/>
            <person name="Ma J."/>
        </authorList>
    </citation>
    <scope>NUCLEOTIDE SEQUENCE [LARGE SCALE GENOMIC DNA]</scope>
    <source>
        <strain evidence="1 2">Y73</strain>
    </source>
</reference>
<evidence type="ECO:0008006" key="3">
    <source>
        <dbReference type="Google" id="ProtNLM"/>
    </source>
</evidence>
<dbReference type="RefSeq" id="WP_379770858.1">
    <property type="nucleotide sequence ID" value="NZ_JBHSXI010000023.1"/>
</dbReference>
<evidence type="ECO:0000313" key="1">
    <source>
        <dbReference type="EMBL" id="MFC6890659.1"/>
    </source>
</evidence>
<sequence>MNRKPTSPEAHAGIFQEYGDIPARYRLETYTQHYDGVDTLQRYYDEVYYPAHEPVSDWMEEQIDRVATSWKNHMADRNRHHALATPEDVDLWCQDLLEFCSPKTSYKSYFRRIYNFYNYLQDSHQHPHLYNPLLLAAIEYDATYRVWQYRVKLR</sequence>
<proteinExistence type="predicted"/>
<protein>
    <recommendedName>
        <fullName evidence="3">Integrase</fullName>
    </recommendedName>
</protein>
<dbReference type="EMBL" id="JBHSXI010000023">
    <property type="protein sequence ID" value="MFC6890659.1"/>
    <property type="molecule type" value="Genomic_DNA"/>
</dbReference>
<evidence type="ECO:0000313" key="2">
    <source>
        <dbReference type="Proteomes" id="UP001596333"/>
    </source>
</evidence>
<comment type="caution">
    <text evidence="1">The sequence shown here is derived from an EMBL/GenBank/DDBJ whole genome shotgun (WGS) entry which is preliminary data.</text>
</comment>
<dbReference type="AlphaFoldDB" id="A0ABD5USD4"/>
<organism evidence="1 2">
    <name type="scientific">Halorubrum trueperi</name>
    <dbReference type="NCBI Taxonomy" id="2004704"/>
    <lineage>
        <taxon>Archaea</taxon>
        <taxon>Methanobacteriati</taxon>
        <taxon>Methanobacteriota</taxon>
        <taxon>Stenosarchaea group</taxon>
        <taxon>Halobacteria</taxon>
        <taxon>Halobacteriales</taxon>
        <taxon>Haloferacaceae</taxon>
        <taxon>Halorubrum</taxon>
    </lineage>
</organism>
<dbReference type="Proteomes" id="UP001596333">
    <property type="component" value="Unassembled WGS sequence"/>
</dbReference>
<accession>A0ABD5USD4</accession>
<name>A0ABD5USD4_9EURY</name>